<comment type="subcellular location">
    <subcellularLocation>
        <location evidence="1">Cell membrane</location>
        <topology evidence="1">Lipid-anchor</topology>
        <topology evidence="1">GPI-anchor</topology>
    </subcellularLocation>
</comment>
<dbReference type="GO" id="GO:0005886">
    <property type="term" value="C:plasma membrane"/>
    <property type="evidence" value="ECO:0000318"/>
    <property type="project" value="GO_Central"/>
</dbReference>
<proteinExistence type="predicted"/>
<evidence type="ECO:0000256" key="2">
    <source>
        <dbReference type="ARBA" id="ARBA00022475"/>
    </source>
</evidence>
<evidence type="ECO:0000256" key="4">
    <source>
        <dbReference type="ARBA" id="ARBA00022729"/>
    </source>
</evidence>
<dbReference type="HOGENOM" id="CLU_2161770_0_0_1"/>
<dbReference type="EMBL" id="KI397142">
    <property type="protein sequence ID" value="ERM96347.1"/>
    <property type="molecule type" value="Genomic_DNA"/>
</dbReference>
<evidence type="ECO:0000256" key="5">
    <source>
        <dbReference type="ARBA" id="ARBA00023136"/>
    </source>
</evidence>
<dbReference type="Proteomes" id="UP000017836">
    <property type="component" value="Unassembled WGS sequence"/>
</dbReference>
<evidence type="ECO:0000256" key="3">
    <source>
        <dbReference type="ARBA" id="ARBA00022622"/>
    </source>
</evidence>
<dbReference type="OMA" id="HAIPKCH"/>
<dbReference type="InterPro" id="IPR045003">
    <property type="entry name" value="FLA_A"/>
</dbReference>
<keyword evidence="2" id="KW-1003">Cell membrane</keyword>
<feature type="chain" id="PRO_5004807263" description="FAS1 domain-containing protein" evidence="6">
    <location>
        <begin position="22"/>
        <end position="111"/>
    </location>
</feature>
<evidence type="ECO:0000313" key="8">
    <source>
        <dbReference type="Proteomes" id="UP000017836"/>
    </source>
</evidence>
<name>W1NKK2_AMBTC</name>
<feature type="signal peptide" evidence="6">
    <location>
        <begin position="1"/>
        <end position="21"/>
    </location>
</feature>
<keyword evidence="8" id="KW-1185">Reference proteome</keyword>
<evidence type="ECO:0000256" key="6">
    <source>
        <dbReference type="SAM" id="SignalP"/>
    </source>
</evidence>
<dbReference type="PANTHER" id="PTHR32077">
    <property type="entry name" value="FASCICLIN-LIKE ARABINOGALACTAN PROTEIN"/>
    <property type="match status" value="1"/>
</dbReference>
<sequence length="111" mass="11980">MKLSAMAIALAWLLFLDSTKAATVSSPSQSPATAPDYVNLTELLSIAGSFLLFLEKLPKPGQQQLKSLMLYHAIPKCHSLAEFKNLSEQGPTSTFAGCQYALNFTENKGSV</sequence>
<evidence type="ECO:0008006" key="9">
    <source>
        <dbReference type="Google" id="ProtNLM"/>
    </source>
</evidence>
<dbReference type="Gramene" id="ERM96347">
    <property type="protein sequence ID" value="ERM96347"/>
    <property type="gene ID" value="AMTR_s00001p00216360"/>
</dbReference>
<reference evidence="8" key="1">
    <citation type="journal article" date="2013" name="Science">
        <title>The Amborella genome and the evolution of flowering plants.</title>
        <authorList>
            <consortium name="Amborella Genome Project"/>
        </authorList>
    </citation>
    <scope>NUCLEOTIDE SEQUENCE [LARGE SCALE GENOMIC DNA]</scope>
</reference>
<keyword evidence="5" id="KW-0472">Membrane</keyword>
<keyword evidence="4 6" id="KW-0732">Signal</keyword>
<dbReference type="PANTHER" id="PTHR32077:SF3">
    <property type="entry name" value="FASCICLIN-LIKE ARABINOGALACTAN PROTEIN 7"/>
    <property type="match status" value="1"/>
</dbReference>
<protein>
    <recommendedName>
        <fullName evidence="9">FAS1 domain-containing protein</fullName>
    </recommendedName>
</protein>
<keyword evidence="3" id="KW-0325">Glycoprotein</keyword>
<accession>W1NKK2</accession>
<dbReference type="GO" id="GO:0009834">
    <property type="term" value="P:plant-type secondary cell wall biogenesis"/>
    <property type="evidence" value="ECO:0000318"/>
    <property type="project" value="GO_Central"/>
</dbReference>
<dbReference type="AlphaFoldDB" id="W1NKK2"/>
<evidence type="ECO:0000313" key="7">
    <source>
        <dbReference type="EMBL" id="ERM96347.1"/>
    </source>
</evidence>
<gene>
    <name evidence="7" type="ORF">AMTR_s00001p00216360</name>
</gene>
<organism evidence="7 8">
    <name type="scientific">Amborella trichopoda</name>
    <dbReference type="NCBI Taxonomy" id="13333"/>
    <lineage>
        <taxon>Eukaryota</taxon>
        <taxon>Viridiplantae</taxon>
        <taxon>Streptophyta</taxon>
        <taxon>Embryophyta</taxon>
        <taxon>Tracheophyta</taxon>
        <taxon>Spermatophyta</taxon>
        <taxon>Magnoliopsida</taxon>
        <taxon>Amborellales</taxon>
        <taxon>Amborellaceae</taxon>
        <taxon>Amborella</taxon>
    </lineage>
</organism>
<keyword evidence="3" id="KW-0336">GPI-anchor</keyword>
<dbReference type="GO" id="GO:0098552">
    <property type="term" value="C:side of membrane"/>
    <property type="evidence" value="ECO:0007669"/>
    <property type="project" value="UniProtKB-KW"/>
</dbReference>
<keyword evidence="3" id="KW-0449">Lipoprotein</keyword>
<evidence type="ECO:0000256" key="1">
    <source>
        <dbReference type="ARBA" id="ARBA00004609"/>
    </source>
</evidence>